<dbReference type="AlphaFoldDB" id="A0A429YT04"/>
<dbReference type="OrthoDB" id="9807246at2"/>
<sequence>MDRFAGGCLCGDVRFVASGQPYRVGLCHCLDCRKHHGALFHASAIFAQDAVTIEGETRDYRGRHFCPRCGSPVFSRSGDEIDVNLGALDEPDQFRPTYELWTIRREAWLPVFPLARHYERDRESTGRRED</sequence>
<accession>A0A429YT04</accession>
<evidence type="ECO:0000256" key="2">
    <source>
        <dbReference type="ARBA" id="ARBA00022723"/>
    </source>
</evidence>
<dbReference type="Gene3D" id="3.90.1590.10">
    <property type="entry name" value="glutathione-dependent formaldehyde- activating enzyme (gfa)"/>
    <property type="match status" value="1"/>
</dbReference>
<keyword evidence="4" id="KW-0456">Lyase</keyword>
<dbReference type="Proteomes" id="UP000278398">
    <property type="component" value="Unassembled WGS sequence"/>
</dbReference>
<gene>
    <name evidence="6" type="ORF">EJC49_19940</name>
</gene>
<dbReference type="RefSeq" id="WP_126701693.1">
    <property type="nucleotide sequence ID" value="NZ_RWKW01000086.1"/>
</dbReference>
<dbReference type="PANTHER" id="PTHR33337">
    <property type="entry name" value="GFA DOMAIN-CONTAINING PROTEIN"/>
    <property type="match status" value="1"/>
</dbReference>
<proteinExistence type="inferred from homology"/>
<dbReference type="InterPro" id="IPR011057">
    <property type="entry name" value="Mss4-like_sf"/>
</dbReference>
<evidence type="ECO:0000313" key="7">
    <source>
        <dbReference type="Proteomes" id="UP000278398"/>
    </source>
</evidence>
<evidence type="ECO:0000256" key="3">
    <source>
        <dbReference type="ARBA" id="ARBA00022833"/>
    </source>
</evidence>
<keyword evidence="2" id="KW-0479">Metal-binding</keyword>
<dbReference type="Pfam" id="PF04828">
    <property type="entry name" value="GFA"/>
    <property type="match status" value="1"/>
</dbReference>
<dbReference type="PANTHER" id="PTHR33337:SF40">
    <property type="entry name" value="CENP-V_GFA DOMAIN-CONTAINING PROTEIN-RELATED"/>
    <property type="match status" value="1"/>
</dbReference>
<protein>
    <submittedName>
        <fullName evidence="6">GFA family protein</fullName>
    </submittedName>
</protein>
<keyword evidence="7" id="KW-1185">Reference proteome</keyword>
<comment type="caution">
    <text evidence="6">The sequence shown here is derived from an EMBL/GenBank/DDBJ whole genome shotgun (WGS) entry which is preliminary data.</text>
</comment>
<evidence type="ECO:0000256" key="1">
    <source>
        <dbReference type="ARBA" id="ARBA00005495"/>
    </source>
</evidence>
<name>A0A429YT04_9HYPH</name>
<evidence type="ECO:0000256" key="4">
    <source>
        <dbReference type="ARBA" id="ARBA00023239"/>
    </source>
</evidence>
<comment type="similarity">
    <text evidence="1">Belongs to the Gfa family.</text>
</comment>
<dbReference type="GO" id="GO:0046872">
    <property type="term" value="F:metal ion binding"/>
    <property type="evidence" value="ECO:0007669"/>
    <property type="project" value="UniProtKB-KW"/>
</dbReference>
<dbReference type="EMBL" id="RWKW01000086">
    <property type="protein sequence ID" value="RST84593.1"/>
    <property type="molecule type" value="Genomic_DNA"/>
</dbReference>
<evidence type="ECO:0000259" key="5">
    <source>
        <dbReference type="PROSITE" id="PS51891"/>
    </source>
</evidence>
<keyword evidence="3" id="KW-0862">Zinc</keyword>
<organism evidence="6 7">
    <name type="scientific">Aquibium carbonis</name>
    <dbReference type="NCBI Taxonomy" id="2495581"/>
    <lineage>
        <taxon>Bacteria</taxon>
        <taxon>Pseudomonadati</taxon>
        <taxon>Pseudomonadota</taxon>
        <taxon>Alphaproteobacteria</taxon>
        <taxon>Hyphomicrobiales</taxon>
        <taxon>Phyllobacteriaceae</taxon>
        <taxon>Aquibium</taxon>
    </lineage>
</organism>
<reference evidence="6 7" key="1">
    <citation type="submission" date="2018-12" db="EMBL/GenBank/DDBJ databases">
        <title>Mesorhizobium carbonis sp. nov., isolated from coal mine water.</title>
        <authorList>
            <person name="Xin W."/>
            <person name="Xu Z."/>
            <person name="Xiang F."/>
            <person name="Zhang J."/>
            <person name="Xi L."/>
            <person name="Liu J."/>
        </authorList>
    </citation>
    <scope>NUCLEOTIDE SEQUENCE [LARGE SCALE GENOMIC DNA]</scope>
    <source>
        <strain evidence="6 7">B2.3</strain>
    </source>
</reference>
<feature type="domain" description="CENP-V/GFA" evidence="5">
    <location>
        <begin position="4"/>
        <end position="99"/>
    </location>
</feature>
<evidence type="ECO:0000313" key="6">
    <source>
        <dbReference type="EMBL" id="RST84593.1"/>
    </source>
</evidence>
<dbReference type="PROSITE" id="PS51891">
    <property type="entry name" value="CENP_V_GFA"/>
    <property type="match status" value="1"/>
</dbReference>
<dbReference type="SUPFAM" id="SSF51316">
    <property type="entry name" value="Mss4-like"/>
    <property type="match status" value="1"/>
</dbReference>
<dbReference type="GO" id="GO:0016846">
    <property type="term" value="F:carbon-sulfur lyase activity"/>
    <property type="evidence" value="ECO:0007669"/>
    <property type="project" value="InterPro"/>
</dbReference>
<dbReference type="InterPro" id="IPR006913">
    <property type="entry name" value="CENP-V/GFA"/>
</dbReference>